<keyword evidence="11" id="KW-1133">Transmembrane helix</keyword>
<evidence type="ECO:0000256" key="2">
    <source>
        <dbReference type="ARBA" id="ARBA00005179"/>
    </source>
</evidence>
<keyword evidence="11" id="KW-0472">Membrane</keyword>
<dbReference type="AlphaFoldDB" id="V2YUN3"/>
<evidence type="ECO:0000256" key="1">
    <source>
        <dbReference type="ARBA" id="ARBA00001971"/>
    </source>
</evidence>
<dbReference type="GO" id="GO:0004497">
    <property type="term" value="F:monooxygenase activity"/>
    <property type="evidence" value="ECO:0007669"/>
    <property type="project" value="UniProtKB-KW"/>
</dbReference>
<dbReference type="PRINTS" id="PR00463">
    <property type="entry name" value="EP450I"/>
</dbReference>
<gene>
    <name evidence="12" type="ORF">Moror_3827</name>
</gene>
<dbReference type="HOGENOM" id="CLU_001570_2_3_1"/>
<comment type="similarity">
    <text evidence="3 10">Belongs to the cytochrome P450 family.</text>
</comment>
<feature type="transmembrane region" description="Helical" evidence="11">
    <location>
        <begin position="12"/>
        <end position="29"/>
    </location>
</feature>
<dbReference type="EMBL" id="AWSO01000083">
    <property type="protein sequence ID" value="ESK95389.1"/>
    <property type="molecule type" value="Genomic_DNA"/>
</dbReference>
<dbReference type="Pfam" id="PF00067">
    <property type="entry name" value="p450"/>
    <property type="match status" value="1"/>
</dbReference>
<comment type="pathway">
    <text evidence="2">Secondary metabolite biosynthesis.</text>
</comment>
<dbReference type="InterPro" id="IPR036396">
    <property type="entry name" value="Cyt_P450_sf"/>
</dbReference>
<dbReference type="InterPro" id="IPR002401">
    <property type="entry name" value="Cyt_P450_E_grp-I"/>
</dbReference>
<evidence type="ECO:0000256" key="7">
    <source>
        <dbReference type="ARBA" id="ARBA00023004"/>
    </source>
</evidence>
<dbReference type="SUPFAM" id="SSF48264">
    <property type="entry name" value="Cytochrome P450"/>
    <property type="match status" value="1"/>
</dbReference>
<evidence type="ECO:0000256" key="11">
    <source>
        <dbReference type="SAM" id="Phobius"/>
    </source>
</evidence>
<keyword evidence="13" id="KW-1185">Reference proteome</keyword>
<dbReference type="GO" id="GO:0005506">
    <property type="term" value="F:iron ion binding"/>
    <property type="evidence" value="ECO:0007669"/>
    <property type="project" value="InterPro"/>
</dbReference>
<organism evidence="12 13">
    <name type="scientific">Moniliophthora roreri (strain MCA 2997)</name>
    <name type="common">Cocoa frosty pod rot fungus</name>
    <name type="synonym">Crinipellis roreri</name>
    <dbReference type="NCBI Taxonomy" id="1381753"/>
    <lineage>
        <taxon>Eukaryota</taxon>
        <taxon>Fungi</taxon>
        <taxon>Dikarya</taxon>
        <taxon>Basidiomycota</taxon>
        <taxon>Agaricomycotina</taxon>
        <taxon>Agaricomycetes</taxon>
        <taxon>Agaricomycetidae</taxon>
        <taxon>Agaricales</taxon>
        <taxon>Marasmiineae</taxon>
        <taxon>Marasmiaceae</taxon>
        <taxon>Moniliophthora</taxon>
    </lineage>
</organism>
<evidence type="ECO:0000256" key="9">
    <source>
        <dbReference type="PIRSR" id="PIRSR602401-1"/>
    </source>
</evidence>
<keyword evidence="11" id="KW-0812">Transmembrane</keyword>
<dbReference type="InterPro" id="IPR017972">
    <property type="entry name" value="Cyt_P450_CS"/>
</dbReference>
<evidence type="ECO:0000256" key="4">
    <source>
        <dbReference type="ARBA" id="ARBA00022617"/>
    </source>
</evidence>
<dbReference type="Proteomes" id="UP000017559">
    <property type="component" value="Unassembled WGS sequence"/>
</dbReference>
<dbReference type="PANTHER" id="PTHR46300">
    <property type="entry name" value="P450, PUTATIVE (EUROFUNG)-RELATED-RELATED"/>
    <property type="match status" value="1"/>
</dbReference>
<protein>
    <submittedName>
        <fullName evidence="12">Cytochrome p450</fullName>
    </submittedName>
</protein>
<dbReference type="GO" id="GO:0016705">
    <property type="term" value="F:oxidoreductase activity, acting on paired donors, with incorporation or reduction of molecular oxygen"/>
    <property type="evidence" value="ECO:0007669"/>
    <property type="project" value="InterPro"/>
</dbReference>
<dbReference type="OrthoDB" id="2789670at2759"/>
<keyword evidence="5 9" id="KW-0479">Metal-binding</keyword>
<name>V2YUN3_MONRO</name>
<dbReference type="Gene3D" id="1.10.630.10">
    <property type="entry name" value="Cytochrome P450"/>
    <property type="match status" value="1"/>
</dbReference>
<comment type="caution">
    <text evidence="12">The sequence shown here is derived from an EMBL/GenBank/DDBJ whole genome shotgun (WGS) entry which is preliminary data.</text>
</comment>
<keyword evidence="4 9" id="KW-0349">Heme</keyword>
<evidence type="ECO:0000313" key="12">
    <source>
        <dbReference type="EMBL" id="ESK95389.1"/>
    </source>
</evidence>
<keyword evidence="7 9" id="KW-0408">Iron</keyword>
<reference evidence="12 13" key="1">
    <citation type="journal article" date="2014" name="BMC Genomics">
        <title>Genome and secretome analysis of the hemibiotrophic fungal pathogen, Moniliophthora roreri, which causes frosty pod rot disease of cacao: mechanisms of the biotrophic and necrotrophic phases.</title>
        <authorList>
            <person name="Meinhardt L.W."/>
            <person name="Costa G.G.L."/>
            <person name="Thomazella D.P.T."/>
            <person name="Teixeira P.J.P.L."/>
            <person name="Carazzolle M.F."/>
            <person name="Schuster S.C."/>
            <person name="Carlson J.E."/>
            <person name="Guiltinan M.J."/>
            <person name="Mieczkowski P."/>
            <person name="Farmer A."/>
            <person name="Ramaraj T."/>
            <person name="Crozier J."/>
            <person name="Davis R.E."/>
            <person name="Shao J."/>
            <person name="Melnick R.L."/>
            <person name="Pereira G.A.G."/>
            <person name="Bailey B.A."/>
        </authorList>
    </citation>
    <scope>NUCLEOTIDE SEQUENCE [LARGE SCALE GENOMIC DNA]</scope>
    <source>
        <strain evidence="12 13">MCA 2997</strain>
    </source>
</reference>
<dbReference type="PANTHER" id="PTHR46300:SF7">
    <property type="entry name" value="P450, PUTATIVE (EUROFUNG)-RELATED"/>
    <property type="match status" value="1"/>
</dbReference>
<evidence type="ECO:0000313" key="13">
    <source>
        <dbReference type="Proteomes" id="UP000017559"/>
    </source>
</evidence>
<evidence type="ECO:0000256" key="6">
    <source>
        <dbReference type="ARBA" id="ARBA00023002"/>
    </source>
</evidence>
<dbReference type="KEGG" id="mrr:Moror_3827"/>
<keyword evidence="6 10" id="KW-0560">Oxidoreductase</keyword>
<proteinExistence type="inferred from homology"/>
<evidence type="ECO:0000256" key="5">
    <source>
        <dbReference type="ARBA" id="ARBA00022723"/>
    </source>
</evidence>
<dbReference type="InterPro" id="IPR001128">
    <property type="entry name" value="Cyt_P450"/>
</dbReference>
<dbReference type="PRINTS" id="PR00385">
    <property type="entry name" value="P450"/>
</dbReference>
<keyword evidence="8 10" id="KW-0503">Monooxygenase</keyword>
<dbReference type="InterPro" id="IPR050364">
    <property type="entry name" value="Cytochrome_P450_fung"/>
</dbReference>
<comment type="cofactor">
    <cofactor evidence="1 9">
        <name>heme</name>
        <dbReference type="ChEBI" id="CHEBI:30413"/>
    </cofactor>
</comment>
<evidence type="ECO:0000256" key="10">
    <source>
        <dbReference type="RuleBase" id="RU000461"/>
    </source>
</evidence>
<feature type="binding site" description="axial binding residue" evidence="9">
    <location>
        <position position="440"/>
    </location>
    <ligand>
        <name>heme</name>
        <dbReference type="ChEBI" id="CHEBI:30413"/>
    </ligand>
    <ligandPart>
        <name>Fe</name>
        <dbReference type="ChEBI" id="CHEBI:18248"/>
    </ligandPart>
</feature>
<dbReference type="CDD" id="cd11065">
    <property type="entry name" value="CYP64-like"/>
    <property type="match status" value="1"/>
</dbReference>
<evidence type="ECO:0000256" key="3">
    <source>
        <dbReference type="ARBA" id="ARBA00010617"/>
    </source>
</evidence>
<dbReference type="GO" id="GO:0020037">
    <property type="term" value="F:heme binding"/>
    <property type="evidence" value="ECO:0007669"/>
    <property type="project" value="InterPro"/>
</dbReference>
<accession>V2YUN3</accession>
<dbReference type="PROSITE" id="PS00086">
    <property type="entry name" value="CYTOCHROME_P450"/>
    <property type="match status" value="1"/>
</dbReference>
<evidence type="ECO:0000256" key="8">
    <source>
        <dbReference type="ARBA" id="ARBA00023033"/>
    </source>
</evidence>
<sequence length="508" mass="56908">MATLLVNSNVNAYTIIAGLLVTATIYKIIKDSRTSLPPGPRGIPVLGNIFNTSPYRPLWVQFKEFGQYYGSDIICLKFFGTTVIIANSLKATSELFVKRGTIYSNKPVLPLIKLVSFEWPFPMSQYNDETWKAGRKLFRQEMEGNRSLLRPEEELASRKLLKRLLEAPEQFHKLLRHMAGELILSTTYGMDVLPENDPNINRAEQVIKDISDAFNPGLFLVSMLPILKRLPSIKRKTEEWKKLSYDLRDLPFEWLKKTVADGTYRPSVGSRSLAELRDRGETPDDMARLADILGTMFAAGSDTTVSSLLSFFLVMAMNPEILRKGQAAIDSVTGGKRLPTFADRDDLPYVEAIAKEVLRWNPVGPIGSPHATSQDDVYNGWMIPKGSIVIGNTWAILRDENLYGPETDKFIPERFLNVDGSLNLTIPDTDVAFGYGRRACPGKSMATDSIWITIALLLSTFDIRAKKGQVFAKDGALYSQELISRPLPFECIIEPRSDSARALINESV</sequence>